<dbReference type="AlphaFoldDB" id="A0AAN7AEW1"/>
<dbReference type="Pfam" id="PF07247">
    <property type="entry name" value="AATase"/>
    <property type="match status" value="1"/>
</dbReference>
<evidence type="ECO:0000313" key="2">
    <source>
        <dbReference type="Proteomes" id="UP001302126"/>
    </source>
</evidence>
<dbReference type="PANTHER" id="PTHR28037">
    <property type="entry name" value="ALCOHOL O-ACETYLTRANSFERASE 1-RELATED"/>
    <property type="match status" value="1"/>
</dbReference>
<evidence type="ECO:0000313" key="1">
    <source>
        <dbReference type="EMBL" id="KAK4183322.1"/>
    </source>
</evidence>
<dbReference type="InterPro" id="IPR023213">
    <property type="entry name" value="CAT-like_dom_sf"/>
</dbReference>
<dbReference type="Gene3D" id="3.30.559.10">
    <property type="entry name" value="Chloramphenicol acetyltransferase-like domain"/>
    <property type="match status" value="1"/>
</dbReference>
<dbReference type="Gene3D" id="3.30.559.30">
    <property type="entry name" value="Nonribosomal peptide synthetase, condensation domain"/>
    <property type="match status" value="1"/>
</dbReference>
<reference evidence="1" key="2">
    <citation type="submission" date="2023-05" db="EMBL/GenBank/DDBJ databases">
        <authorList>
            <consortium name="Lawrence Berkeley National Laboratory"/>
            <person name="Steindorff A."/>
            <person name="Hensen N."/>
            <person name="Bonometti L."/>
            <person name="Westerberg I."/>
            <person name="Brannstrom I.O."/>
            <person name="Guillou S."/>
            <person name="Cros-Aarteil S."/>
            <person name="Calhoun S."/>
            <person name="Haridas S."/>
            <person name="Kuo A."/>
            <person name="Mondo S."/>
            <person name="Pangilinan J."/>
            <person name="Riley R."/>
            <person name="Labutti K."/>
            <person name="Andreopoulos B."/>
            <person name="Lipzen A."/>
            <person name="Chen C."/>
            <person name="Yanf M."/>
            <person name="Daum C."/>
            <person name="Ng V."/>
            <person name="Clum A."/>
            <person name="Ohm R."/>
            <person name="Martin F."/>
            <person name="Silar P."/>
            <person name="Natvig D."/>
            <person name="Lalanne C."/>
            <person name="Gautier V."/>
            <person name="Ament-Velasquez S.L."/>
            <person name="Kruys A."/>
            <person name="Hutchinson M.I."/>
            <person name="Powell A.J."/>
            <person name="Barry K."/>
            <person name="Miller A.N."/>
            <person name="Grigoriev I.V."/>
            <person name="Debuchy R."/>
            <person name="Gladieux P."/>
            <person name="Thoren M.H."/>
            <person name="Johannesson H."/>
        </authorList>
    </citation>
    <scope>NUCLEOTIDE SEQUENCE</scope>
    <source>
        <strain evidence="1">PSN309</strain>
    </source>
</reference>
<dbReference type="GO" id="GO:0008080">
    <property type="term" value="F:N-acetyltransferase activity"/>
    <property type="evidence" value="ECO:0007669"/>
    <property type="project" value="TreeGrafter"/>
</dbReference>
<proteinExistence type="predicted"/>
<gene>
    <name evidence="1" type="ORF">QBC35DRAFT_508275</name>
</gene>
<dbReference type="InterPro" id="IPR052058">
    <property type="entry name" value="Alcohol_O-acetyltransferase"/>
</dbReference>
<name>A0AAN7AEW1_9PEZI</name>
<accession>A0AAN7AEW1</accession>
<organism evidence="1 2">
    <name type="scientific">Podospora australis</name>
    <dbReference type="NCBI Taxonomy" id="1536484"/>
    <lineage>
        <taxon>Eukaryota</taxon>
        <taxon>Fungi</taxon>
        <taxon>Dikarya</taxon>
        <taxon>Ascomycota</taxon>
        <taxon>Pezizomycotina</taxon>
        <taxon>Sordariomycetes</taxon>
        <taxon>Sordariomycetidae</taxon>
        <taxon>Sordariales</taxon>
        <taxon>Podosporaceae</taxon>
        <taxon>Podospora</taxon>
    </lineage>
</organism>
<dbReference type="EMBL" id="MU864558">
    <property type="protein sequence ID" value="KAK4183322.1"/>
    <property type="molecule type" value="Genomic_DNA"/>
</dbReference>
<dbReference type="InterPro" id="IPR010828">
    <property type="entry name" value="Atf2/Sli1-like"/>
</dbReference>
<reference evidence="1" key="1">
    <citation type="journal article" date="2023" name="Mol. Phylogenet. Evol.">
        <title>Genome-scale phylogeny and comparative genomics of the fungal order Sordariales.</title>
        <authorList>
            <person name="Hensen N."/>
            <person name="Bonometti L."/>
            <person name="Westerberg I."/>
            <person name="Brannstrom I.O."/>
            <person name="Guillou S."/>
            <person name="Cros-Aarteil S."/>
            <person name="Calhoun S."/>
            <person name="Haridas S."/>
            <person name="Kuo A."/>
            <person name="Mondo S."/>
            <person name="Pangilinan J."/>
            <person name="Riley R."/>
            <person name="LaButti K."/>
            <person name="Andreopoulos B."/>
            <person name="Lipzen A."/>
            <person name="Chen C."/>
            <person name="Yan M."/>
            <person name="Daum C."/>
            <person name="Ng V."/>
            <person name="Clum A."/>
            <person name="Steindorff A."/>
            <person name="Ohm R.A."/>
            <person name="Martin F."/>
            <person name="Silar P."/>
            <person name="Natvig D.O."/>
            <person name="Lalanne C."/>
            <person name="Gautier V."/>
            <person name="Ament-Velasquez S.L."/>
            <person name="Kruys A."/>
            <person name="Hutchinson M.I."/>
            <person name="Powell A.J."/>
            <person name="Barry K."/>
            <person name="Miller A.N."/>
            <person name="Grigoriev I.V."/>
            <person name="Debuchy R."/>
            <person name="Gladieux P."/>
            <person name="Hiltunen Thoren M."/>
            <person name="Johannesson H."/>
        </authorList>
    </citation>
    <scope>NUCLEOTIDE SEQUENCE</scope>
    <source>
        <strain evidence="1">PSN309</strain>
    </source>
</reference>
<sequence>MFAMSVLPQPSLNLSSDFDRPLGPAEKYSSSRHALGFYKSVINTCRYTVSRTKLQGLPVRNVFEEAIASVILKTPSLSVGIVGQDTPNPYFCAVPTVDLRCQLRYTELPVGDDHGQNSALLGLIEEQHDQFWPSIESRPPWKAIIVSQGADGDLLYFNVIFAAHHSIADGRSTAAFHAMLLDELLQPSARPALSSGHVLTVSGNRKLKPPLEGLVSFPKSWAFLSKTLFRELGPVWLQKRLPIPWTGNNITREPYKTHLRLVTIPATSAPRVLAACRKHRVTLTPLIHALVLVSLAKHIPHARAFRSSTPIDLRPFIQWQVEEPQIPFGVFITTQAHLFEHETISALQDDRIDDTMWSIASTLRNDMKQHLQSVPRDDIMGMLSWVSDWKKFWLQKIGARREDTWEVSNIGSLAVTPLEDTDAGAGGWRIERSILSQGATVAGAAIGVNVAGVTGGSICISLSWQHGIVESGVVEGLAAYLQQSFDQL</sequence>
<comment type="caution">
    <text evidence="1">The sequence shown here is derived from an EMBL/GenBank/DDBJ whole genome shotgun (WGS) entry which is preliminary data.</text>
</comment>
<protein>
    <submittedName>
        <fullName evidence="1">Alcohol O-acetyltransferase 1</fullName>
    </submittedName>
</protein>
<dbReference type="PANTHER" id="PTHR28037:SF1">
    <property type="entry name" value="ALCOHOL O-ACETYLTRANSFERASE 1-RELATED"/>
    <property type="match status" value="1"/>
</dbReference>
<keyword evidence="2" id="KW-1185">Reference proteome</keyword>
<dbReference type="SUPFAM" id="SSF52777">
    <property type="entry name" value="CoA-dependent acyltransferases"/>
    <property type="match status" value="1"/>
</dbReference>
<dbReference type="Proteomes" id="UP001302126">
    <property type="component" value="Unassembled WGS sequence"/>
</dbReference>